<dbReference type="AlphaFoldDB" id="A0A6N7IMC3"/>
<proteinExistence type="predicted"/>
<dbReference type="Proteomes" id="UP000441717">
    <property type="component" value="Unassembled WGS sequence"/>
</dbReference>
<keyword evidence="1" id="KW-0812">Transmembrane</keyword>
<comment type="caution">
    <text evidence="2">The sequence shown here is derived from an EMBL/GenBank/DDBJ whole genome shotgun (WGS) entry which is preliminary data.</text>
</comment>
<evidence type="ECO:0000313" key="2">
    <source>
        <dbReference type="EMBL" id="MQL51126.1"/>
    </source>
</evidence>
<organism evidence="2 3">
    <name type="scientific">Desulfofundulus thermobenzoicus</name>
    <dbReference type="NCBI Taxonomy" id="29376"/>
    <lineage>
        <taxon>Bacteria</taxon>
        <taxon>Bacillati</taxon>
        <taxon>Bacillota</taxon>
        <taxon>Clostridia</taxon>
        <taxon>Eubacteriales</taxon>
        <taxon>Peptococcaceae</taxon>
        <taxon>Desulfofundulus</taxon>
    </lineage>
</organism>
<keyword evidence="3" id="KW-1185">Reference proteome</keyword>
<accession>A0A6N7IMC3</accession>
<name>A0A6N7IMC3_9FIRM</name>
<evidence type="ECO:0000313" key="3">
    <source>
        <dbReference type="Proteomes" id="UP000441717"/>
    </source>
</evidence>
<evidence type="ECO:0000256" key="1">
    <source>
        <dbReference type="SAM" id="Phobius"/>
    </source>
</evidence>
<protein>
    <submittedName>
        <fullName evidence="2">Uncharacterized protein</fullName>
    </submittedName>
</protein>
<keyword evidence="1" id="KW-0472">Membrane</keyword>
<sequence length="62" mass="6804">MNNKNPMLTTKEKWVETASLIVDVTGVSLIISLTAALYMKAFCNGIYERIAGSALKLAEALW</sequence>
<dbReference type="RefSeq" id="WP_152945047.1">
    <property type="nucleotide sequence ID" value="NZ_WHYR01000004.1"/>
</dbReference>
<feature type="transmembrane region" description="Helical" evidence="1">
    <location>
        <begin position="20"/>
        <end position="39"/>
    </location>
</feature>
<reference evidence="2 3" key="1">
    <citation type="submission" date="2019-10" db="EMBL/GenBank/DDBJ databases">
        <title>Comparative genomics of sulfur disproportionating microorganisms.</title>
        <authorList>
            <person name="Ward L.M."/>
            <person name="Bertran E."/>
            <person name="Johnston D."/>
        </authorList>
    </citation>
    <scope>NUCLEOTIDE SEQUENCE [LARGE SCALE GENOMIC DNA]</scope>
    <source>
        <strain evidence="2 3">DSM 14055</strain>
    </source>
</reference>
<gene>
    <name evidence="2" type="ORF">GFC01_02355</name>
</gene>
<dbReference type="EMBL" id="WHYR01000004">
    <property type="protein sequence ID" value="MQL51126.1"/>
    <property type="molecule type" value="Genomic_DNA"/>
</dbReference>
<keyword evidence="1" id="KW-1133">Transmembrane helix</keyword>